<evidence type="ECO:0000313" key="2">
    <source>
        <dbReference type="EMBL" id="QKJ87503.1"/>
    </source>
</evidence>
<organism evidence="2 3">
    <name type="scientific">Paramixta manurensis</name>
    <dbReference type="NCBI Taxonomy" id="2740817"/>
    <lineage>
        <taxon>Bacteria</taxon>
        <taxon>Pseudomonadati</taxon>
        <taxon>Pseudomonadota</taxon>
        <taxon>Gammaproteobacteria</taxon>
        <taxon>Enterobacterales</taxon>
        <taxon>Erwiniaceae</taxon>
        <taxon>Paramixta</taxon>
    </lineage>
</organism>
<accession>A0A6M8UQT7</accession>
<proteinExistence type="predicted"/>
<reference evidence="2 3" key="1">
    <citation type="submission" date="2020-06" db="EMBL/GenBank/DDBJ databases">
        <title>Genome sequence of Paramixta manurensis strain PD-1.</title>
        <authorList>
            <person name="Lee C.W."/>
            <person name="Kim J."/>
        </authorList>
    </citation>
    <scope>NUCLEOTIDE SEQUENCE [LARGE SCALE GENOMIC DNA]</scope>
    <source>
        <strain evidence="2 3">PD-1</strain>
    </source>
</reference>
<dbReference type="InterPro" id="IPR041129">
    <property type="entry name" value="CdiI_2"/>
</dbReference>
<dbReference type="Proteomes" id="UP000505325">
    <property type="component" value="Chromosome"/>
</dbReference>
<dbReference type="Pfam" id="PF18593">
    <property type="entry name" value="CdiI_2"/>
    <property type="match status" value="1"/>
</dbReference>
<feature type="domain" description="CdiI immunity protein" evidence="1">
    <location>
        <begin position="5"/>
        <end position="76"/>
    </location>
</feature>
<keyword evidence="3" id="KW-1185">Reference proteome</keyword>
<dbReference type="EMBL" id="CP054212">
    <property type="protein sequence ID" value="QKJ87503.1"/>
    <property type="molecule type" value="Genomic_DNA"/>
</dbReference>
<protein>
    <recommendedName>
        <fullName evidence="1">CdiI immunity protein domain-containing protein</fullName>
    </recommendedName>
</protein>
<sequence length="97" mass="11370">MENDYPLLTNLMDAWLNQDYDYICESETIEGAIDYYIYHSSPNILKELLLEFENFLAMHPDDADKAFEENFHPEVIIPSIEKFTILFKEKVTACGKI</sequence>
<dbReference type="AlphaFoldDB" id="A0A6M8UQT7"/>
<name>A0A6M8UQT7_9GAMM</name>
<dbReference type="KEGG" id="pmak:PMPD1_2561"/>
<evidence type="ECO:0000259" key="1">
    <source>
        <dbReference type="Pfam" id="PF18593"/>
    </source>
</evidence>
<evidence type="ECO:0000313" key="3">
    <source>
        <dbReference type="Proteomes" id="UP000505325"/>
    </source>
</evidence>
<dbReference type="RefSeq" id="WP_173634440.1">
    <property type="nucleotide sequence ID" value="NZ_CP054212.1"/>
</dbReference>
<gene>
    <name evidence="2" type="ORF">PMPD1_2561</name>
</gene>